<proteinExistence type="predicted"/>
<dbReference type="Proteomes" id="UP001597108">
    <property type="component" value="Unassembled WGS sequence"/>
</dbReference>
<evidence type="ECO:0000313" key="3">
    <source>
        <dbReference type="Proteomes" id="UP001597108"/>
    </source>
</evidence>
<keyword evidence="1" id="KW-1133">Transmembrane helix</keyword>
<organism evidence="2 3">
    <name type="scientific">Tropicimonas aquimaris</name>
    <dbReference type="NCBI Taxonomy" id="914152"/>
    <lineage>
        <taxon>Bacteria</taxon>
        <taxon>Pseudomonadati</taxon>
        <taxon>Pseudomonadota</taxon>
        <taxon>Alphaproteobacteria</taxon>
        <taxon>Rhodobacterales</taxon>
        <taxon>Roseobacteraceae</taxon>
        <taxon>Tropicimonas</taxon>
    </lineage>
</organism>
<accession>A0ABW3IRX8</accession>
<name>A0ABW3IRX8_9RHOB</name>
<comment type="caution">
    <text evidence="2">The sequence shown here is derived from an EMBL/GenBank/DDBJ whole genome shotgun (WGS) entry which is preliminary data.</text>
</comment>
<keyword evidence="1" id="KW-0812">Transmembrane</keyword>
<evidence type="ECO:0000256" key="1">
    <source>
        <dbReference type="SAM" id="Phobius"/>
    </source>
</evidence>
<sequence>MSMVSMITNAITPALADQVSKQLGLSSAVVQKGINAIVPVLLATILGRGRQGDGANALSRLISEQQQQPAFFDNLAGALAGDSSSVSANGTTALNALLGGDTTGQLASKLGSYAGVTGKGANQLLGLGAATVMGALGKTARDENLDAAGLLNRLSAEKDAIAKAVPADFAKELKGTGLLDNLPQALAAAPTSAARTLDASPPTKRSWWPWALAAAAIFVLLFLVPGLFRSGDVVETNNVDSSAVSVDAGTFTASLDAGLNSLSESLGNITDAASAEAALPSLEKIQADLGALGSGFGSLPTEARSAVGAAVSEALPQITQAIEALMGDSAIAGIIKPVVDSIVTSLNNLTAT</sequence>
<evidence type="ECO:0000313" key="2">
    <source>
        <dbReference type="EMBL" id="MFD0980103.1"/>
    </source>
</evidence>
<keyword evidence="1" id="KW-0472">Membrane</keyword>
<dbReference type="EMBL" id="JBHTJT010000012">
    <property type="protein sequence ID" value="MFD0980103.1"/>
    <property type="molecule type" value="Genomic_DNA"/>
</dbReference>
<gene>
    <name evidence="2" type="ORF">ACFQ2S_10630</name>
</gene>
<protein>
    <submittedName>
        <fullName evidence="2">DUF937 domain-containing protein</fullName>
    </submittedName>
</protein>
<dbReference type="RefSeq" id="WP_386074436.1">
    <property type="nucleotide sequence ID" value="NZ_JBHTJT010000012.1"/>
</dbReference>
<keyword evidence="3" id="KW-1185">Reference proteome</keyword>
<feature type="transmembrane region" description="Helical" evidence="1">
    <location>
        <begin position="207"/>
        <end position="228"/>
    </location>
</feature>
<reference evidence="3" key="1">
    <citation type="journal article" date="2019" name="Int. J. Syst. Evol. Microbiol.">
        <title>The Global Catalogue of Microorganisms (GCM) 10K type strain sequencing project: providing services to taxonomists for standard genome sequencing and annotation.</title>
        <authorList>
            <consortium name="The Broad Institute Genomics Platform"/>
            <consortium name="The Broad Institute Genome Sequencing Center for Infectious Disease"/>
            <person name="Wu L."/>
            <person name="Ma J."/>
        </authorList>
    </citation>
    <scope>NUCLEOTIDE SEQUENCE [LARGE SCALE GENOMIC DNA]</scope>
    <source>
        <strain evidence="3">CCUG 60524</strain>
    </source>
</reference>
<dbReference type="Pfam" id="PF06078">
    <property type="entry name" value="DUF937"/>
    <property type="match status" value="1"/>
</dbReference>
<dbReference type="InterPro" id="IPR009282">
    <property type="entry name" value="DUF937"/>
</dbReference>